<evidence type="ECO:0000256" key="9">
    <source>
        <dbReference type="ARBA" id="ARBA00022898"/>
    </source>
</evidence>
<dbReference type="Gene3D" id="3.40.50.2000">
    <property type="entry name" value="Glycogen Phosphorylase B"/>
    <property type="match status" value="2"/>
</dbReference>
<evidence type="ECO:0000313" key="14">
    <source>
        <dbReference type="EMBL" id="SMC58991.1"/>
    </source>
</evidence>
<evidence type="ECO:0000256" key="13">
    <source>
        <dbReference type="RuleBase" id="RU000587"/>
    </source>
</evidence>
<gene>
    <name evidence="14" type="ORF">SAMN02746065_10514</name>
</gene>
<dbReference type="Proteomes" id="UP000192418">
    <property type="component" value="Unassembled WGS sequence"/>
</dbReference>
<evidence type="ECO:0000256" key="6">
    <source>
        <dbReference type="ARBA" id="ARBA00022533"/>
    </source>
</evidence>
<dbReference type="EC" id="2.4.1.1" evidence="13"/>
<dbReference type="Pfam" id="PF00343">
    <property type="entry name" value="Phosphorylase"/>
    <property type="match status" value="1"/>
</dbReference>
<dbReference type="CDD" id="cd04300">
    <property type="entry name" value="GT35_Glycogen_Phosphorylase"/>
    <property type="match status" value="1"/>
</dbReference>
<keyword evidence="9 12" id="KW-0663">Pyridoxal phosphate</keyword>
<dbReference type="GO" id="GO:0008184">
    <property type="term" value="F:glycogen phosphorylase activity"/>
    <property type="evidence" value="ECO:0007669"/>
    <property type="project" value="InterPro"/>
</dbReference>
<feature type="modified residue" description="N6-(pyridoxal phosphate)lysine" evidence="12">
    <location>
        <position position="662"/>
    </location>
</feature>
<dbReference type="GO" id="GO:0005980">
    <property type="term" value="P:glycogen catabolic process"/>
    <property type="evidence" value="ECO:0007669"/>
    <property type="project" value="UniProtKB-ARBA"/>
</dbReference>
<keyword evidence="15" id="KW-1185">Reference proteome</keyword>
<evidence type="ECO:0000256" key="2">
    <source>
        <dbReference type="ARBA" id="ARBA00001933"/>
    </source>
</evidence>
<evidence type="ECO:0000256" key="8">
    <source>
        <dbReference type="ARBA" id="ARBA00022679"/>
    </source>
</evidence>
<sequence>MDSIIKPDLSGFENTIRDYVRYVLGKPMTDATSTDLFNGVSSAVRKLLMDIRIETEQRYDRRDVKRMHYISMEFLTGPLLANNLLNMGIQEDVRAILKNMGLDLDILMACEPDPSLGNGGLGRLAACFLDSLASLDMPGFGYGINYDYGLFKQSIMGGYQREKPDYWPSRSSPWLIARSGEKCMVPVYGRIVDTEDIEGGYNPMWSEWKLVVGRPHDIPVVGYGGHTANRLRLFSAWASEDFDIQIFNEGDYFRAVERKISSENISKILYPSDSQEAGRELRLVQEYFLVACAVQDIIRIYLKQHDDFNQFSKKVAIQLNDTHPALTVAELMRSLVDVHGLEWDNAWDITTQTLAYTNHTLLPEALEKWPLAIVEKVIPRHLQIIYEINRRFLETLTVNYPDDPQRLHRMSIIEEGDEKQVRMAHLAIVGSHSVNGVAKIHSHLVKTGLVPDFYDLWPEKFNNKTNGVTPRRWLLSANPGLARLITESIGDKWIVDLDTLKALESLGRDPAFLEKFSMIKRENKVRLARLIKKTAYIDVDPDSIFDIHAKRIHEYKRQFLNVMHIIHGYFMIQEEGVIPTAPRTYIFSGKAAPGYFLAKLLIRLIHGVADVVNKDPLVSQWIKVAFIPDYKVSLAEIIIPGADVSEQISTAGMEASGTGNMKFAINGAVTMGTMDGANIEIAEAVGPDNIYIFGHDVEEIQAMRGAYDPGKILAQSPHIQRVLNAVNSPLFCGWENDLFFPLFDAVVNHGDYYMNLADFQSYVDAQVRLSGDYVDKKKWAQMTLLNTARTGIFSSDRTIREYAGEVWGLERQI</sequence>
<dbReference type="FunFam" id="3.40.50.2000:FF:000153">
    <property type="entry name" value="Alpha-1,4 glucan phosphorylase"/>
    <property type="match status" value="1"/>
</dbReference>
<comment type="function">
    <text evidence="11">Phosphorylase is an important allosteric enzyme in carbohydrate metabolism. Enzymes from different sources differ in their regulatory mechanisms and in their natural substrates. However, all known phosphorylases share catalytic and structural properties.</text>
</comment>
<evidence type="ECO:0000256" key="10">
    <source>
        <dbReference type="ARBA" id="ARBA00023277"/>
    </source>
</evidence>
<accession>A0A1W2AEW3</accession>
<comment type="catalytic activity">
    <reaction evidence="1 13">
        <text>[(1-&gt;4)-alpha-D-glucosyl](n) + phosphate = [(1-&gt;4)-alpha-D-glucosyl](n-1) + alpha-D-glucose 1-phosphate</text>
        <dbReference type="Rhea" id="RHEA:41732"/>
        <dbReference type="Rhea" id="RHEA-COMP:9584"/>
        <dbReference type="Rhea" id="RHEA-COMP:9586"/>
        <dbReference type="ChEBI" id="CHEBI:15444"/>
        <dbReference type="ChEBI" id="CHEBI:43474"/>
        <dbReference type="ChEBI" id="CHEBI:58601"/>
        <dbReference type="EC" id="2.4.1.1"/>
    </reaction>
</comment>
<dbReference type="SUPFAM" id="SSF53756">
    <property type="entry name" value="UDP-Glycosyltransferase/glycogen phosphorylase"/>
    <property type="match status" value="1"/>
</dbReference>
<protein>
    <recommendedName>
        <fullName evidence="13">Alpha-1,4 glucan phosphorylase</fullName>
        <ecNumber evidence="13">2.4.1.1</ecNumber>
    </recommendedName>
</protein>
<comment type="subcellular location">
    <subcellularLocation>
        <location evidence="3">Cytoplasm</location>
    </subcellularLocation>
</comment>
<dbReference type="EMBL" id="FWXY01000005">
    <property type="protein sequence ID" value="SMC58991.1"/>
    <property type="molecule type" value="Genomic_DNA"/>
</dbReference>
<evidence type="ECO:0000256" key="3">
    <source>
        <dbReference type="ARBA" id="ARBA00004496"/>
    </source>
</evidence>
<reference evidence="14 15" key="1">
    <citation type="submission" date="2017-04" db="EMBL/GenBank/DDBJ databases">
        <authorList>
            <person name="Afonso C.L."/>
            <person name="Miller P.J."/>
            <person name="Scott M.A."/>
            <person name="Spackman E."/>
            <person name="Goraichik I."/>
            <person name="Dimitrov K.M."/>
            <person name="Suarez D.L."/>
            <person name="Swayne D.E."/>
        </authorList>
    </citation>
    <scope>NUCLEOTIDE SEQUENCE [LARGE SCALE GENOMIC DNA]</scope>
    <source>
        <strain evidence="14 15">DSM 3385</strain>
    </source>
</reference>
<keyword evidence="5" id="KW-0963">Cytoplasm</keyword>
<organism evidence="14 15">
    <name type="scientific">Desulfocicer vacuolatum DSM 3385</name>
    <dbReference type="NCBI Taxonomy" id="1121400"/>
    <lineage>
        <taxon>Bacteria</taxon>
        <taxon>Pseudomonadati</taxon>
        <taxon>Thermodesulfobacteriota</taxon>
        <taxon>Desulfobacteria</taxon>
        <taxon>Desulfobacterales</taxon>
        <taxon>Desulfobacteraceae</taxon>
        <taxon>Desulfocicer</taxon>
    </lineage>
</organism>
<keyword evidence="7 13" id="KW-0328">Glycosyltransferase</keyword>
<keyword evidence="6" id="KW-0021">Allosteric enzyme</keyword>
<evidence type="ECO:0000256" key="7">
    <source>
        <dbReference type="ARBA" id="ARBA00022676"/>
    </source>
</evidence>
<dbReference type="InterPro" id="IPR011833">
    <property type="entry name" value="Glycg_phsphrylas"/>
</dbReference>
<dbReference type="RefSeq" id="WP_084067469.1">
    <property type="nucleotide sequence ID" value="NZ_FWXY01000005.1"/>
</dbReference>
<evidence type="ECO:0000256" key="5">
    <source>
        <dbReference type="ARBA" id="ARBA00022490"/>
    </source>
</evidence>
<dbReference type="FunFam" id="3.40.50.2000:FF:000003">
    <property type="entry name" value="Alpha-1,4 glucan phosphorylase"/>
    <property type="match status" value="1"/>
</dbReference>
<evidence type="ECO:0000313" key="15">
    <source>
        <dbReference type="Proteomes" id="UP000192418"/>
    </source>
</evidence>
<proteinExistence type="inferred from homology"/>
<dbReference type="GO" id="GO:0030170">
    <property type="term" value="F:pyridoxal phosphate binding"/>
    <property type="evidence" value="ECO:0007669"/>
    <property type="project" value="InterPro"/>
</dbReference>
<dbReference type="InterPro" id="IPR000811">
    <property type="entry name" value="Glyco_trans_35"/>
</dbReference>
<evidence type="ECO:0000256" key="11">
    <source>
        <dbReference type="ARBA" id="ARBA00025174"/>
    </source>
</evidence>
<dbReference type="STRING" id="1121400.SAMN02746065_10514"/>
<dbReference type="NCBIfam" id="TIGR02093">
    <property type="entry name" value="P_ylase"/>
    <property type="match status" value="1"/>
</dbReference>
<dbReference type="GO" id="GO:0005737">
    <property type="term" value="C:cytoplasm"/>
    <property type="evidence" value="ECO:0007669"/>
    <property type="project" value="UniProtKB-SubCell"/>
</dbReference>
<evidence type="ECO:0000256" key="4">
    <source>
        <dbReference type="ARBA" id="ARBA00006047"/>
    </source>
</evidence>
<comment type="cofactor">
    <cofactor evidence="2 13">
        <name>pyridoxal 5'-phosphate</name>
        <dbReference type="ChEBI" id="CHEBI:597326"/>
    </cofactor>
</comment>
<comment type="function">
    <text evidence="13">Allosteric enzyme that catalyzes the rate-limiting step in glycogen catabolism, the phosphorolytic cleavage of glycogen to produce glucose-1-phosphate, and plays a central role in maintaining cellular and organismal glucose homeostasis.</text>
</comment>
<comment type="similarity">
    <text evidence="4 13">Belongs to the glycogen phosphorylase family.</text>
</comment>
<keyword evidence="10 13" id="KW-0119">Carbohydrate metabolism</keyword>
<name>A0A1W2AEW3_9BACT</name>
<evidence type="ECO:0000256" key="1">
    <source>
        <dbReference type="ARBA" id="ARBA00001275"/>
    </source>
</evidence>
<dbReference type="AlphaFoldDB" id="A0A1W2AEW3"/>
<evidence type="ECO:0000256" key="12">
    <source>
        <dbReference type="PIRSR" id="PIRSR000460-1"/>
    </source>
</evidence>
<dbReference type="PIRSF" id="PIRSF000460">
    <property type="entry name" value="Pprylas_GlgP"/>
    <property type="match status" value="1"/>
</dbReference>
<dbReference type="PANTHER" id="PTHR11468">
    <property type="entry name" value="GLYCOGEN PHOSPHORYLASE"/>
    <property type="match status" value="1"/>
</dbReference>
<keyword evidence="8 13" id="KW-0808">Transferase</keyword>
<dbReference type="PANTHER" id="PTHR11468:SF3">
    <property type="entry name" value="GLYCOGEN PHOSPHORYLASE, LIVER FORM"/>
    <property type="match status" value="1"/>
</dbReference>